<protein>
    <submittedName>
        <fullName evidence="7">K2C75 protein</fullName>
    </submittedName>
</protein>
<proteinExistence type="inferred from homology"/>
<gene>
    <name evidence="7" type="primary">Krt75_2</name>
    <name evidence="7" type="ORF">AMAGUI_R07481</name>
</gene>
<reference evidence="7 8" key="1">
    <citation type="submission" date="2019-09" db="EMBL/GenBank/DDBJ databases">
        <title>Bird 10,000 Genomes (B10K) Project - Family phase.</title>
        <authorList>
            <person name="Zhang G."/>
        </authorList>
    </citation>
    <scope>NUCLEOTIDE SEQUENCE [LARGE SCALE GENOMIC DNA]</scope>
    <source>
        <strain evidence="7">B10K-DU-001-46</strain>
        <tissue evidence="7">Muscle</tissue>
    </source>
</reference>
<feature type="coiled-coil region" evidence="5">
    <location>
        <begin position="53"/>
        <end position="133"/>
    </location>
</feature>
<keyword evidence="3 5" id="KW-0175">Coiled coil</keyword>
<keyword evidence="1" id="KW-0416">Keratin</keyword>
<dbReference type="Gene3D" id="1.20.5.170">
    <property type="match status" value="1"/>
</dbReference>
<comment type="similarity">
    <text evidence="4">Belongs to the intermediate filament family.</text>
</comment>
<organism evidence="7 8">
    <name type="scientific">Amazona guildingii</name>
    <dbReference type="NCBI Taxonomy" id="175529"/>
    <lineage>
        <taxon>Eukaryota</taxon>
        <taxon>Metazoa</taxon>
        <taxon>Chordata</taxon>
        <taxon>Craniata</taxon>
        <taxon>Vertebrata</taxon>
        <taxon>Euteleostomi</taxon>
        <taxon>Archelosauria</taxon>
        <taxon>Archosauria</taxon>
        <taxon>Dinosauria</taxon>
        <taxon>Saurischia</taxon>
        <taxon>Theropoda</taxon>
        <taxon>Coelurosauria</taxon>
        <taxon>Aves</taxon>
        <taxon>Neognathae</taxon>
        <taxon>Neoaves</taxon>
        <taxon>Telluraves</taxon>
        <taxon>Australaves</taxon>
        <taxon>Psittaciformes</taxon>
        <taxon>Psittacidae</taxon>
        <taxon>Amazona</taxon>
    </lineage>
</organism>
<dbReference type="PROSITE" id="PS00226">
    <property type="entry name" value="IF_ROD_1"/>
    <property type="match status" value="1"/>
</dbReference>
<feature type="non-terminal residue" evidence="7">
    <location>
        <position position="1"/>
    </location>
</feature>
<dbReference type="Gene3D" id="1.20.5.500">
    <property type="entry name" value="Single helix bin"/>
    <property type="match status" value="1"/>
</dbReference>
<dbReference type="FunFam" id="1.20.5.500:FF:000001">
    <property type="entry name" value="Type II keratin 23"/>
    <property type="match status" value="1"/>
</dbReference>
<name>A0A7L0MJN5_9PSIT</name>
<evidence type="ECO:0000256" key="3">
    <source>
        <dbReference type="ARBA" id="ARBA00023054"/>
    </source>
</evidence>
<dbReference type="GO" id="GO:0045095">
    <property type="term" value="C:keratin filament"/>
    <property type="evidence" value="ECO:0007669"/>
    <property type="project" value="InterPro"/>
</dbReference>
<accession>A0A7L0MJN5</accession>
<dbReference type="InterPro" id="IPR039008">
    <property type="entry name" value="IF_rod_dom"/>
</dbReference>
<dbReference type="PRINTS" id="PR01276">
    <property type="entry name" value="TYPE2KERATIN"/>
</dbReference>
<evidence type="ECO:0000313" key="8">
    <source>
        <dbReference type="Proteomes" id="UP000531168"/>
    </source>
</evidence>
<dbReference type="Proteomes" id="UP000531168">
    <property type="component" value="Unassembled WGS sequence"/>
</dbReference>
<dbReference type="GO" id="GO:0030280">
    <property type="term" value="F:structural constituent of skin epidermis"/>
    <property type="evidence" value="ECO:0007669"/>
    <property type="project" value="TreeGrafter"/>
</dbReference>
<evidence type="ECO:0000256" key="1">
    <source>
        <dbReference type="ARBA" id="ARBA00022744"/>
    </source>
</evidence>
<dbReference type="Pfam" id="PF00038">
    <property type="entry name" value="Filament"/>
    <property type="match status" value="1"/>
</dbReference>
<keyword evidence="2 4" id="KW-0403">Intermediate filament</keyword>
<feature type="non-terminal residue" evidence="7">
    <location>
        <position position="164"/>
    </location>
</feature>
<dbReference type="AlphaFoldDB" id="A0A7L0MJN5"/>
<dbReference type="InterPro" id="IPR018039">
    <property type="entry name" value="IF_conserved"/>
</dbReference>
<sequence length="164" mass="18611">MNKSRDLDLGGITADVRARYEDIARKSRAEARAWYESKFTELRVTAGRNTDSLREKKTKAAELTRKVQRLNGEVKSAKDQCTKLEAAMANTEQRGETTIKNAKQKLSELEDALQQTKGDLSRQLREYQELMNAKLALDVEIVTYRKLLEGEESRLCAEGGFPIN</sequence>
<evidence type="ECO:0000256" key="2">
    <source>
        <dbReference type="ARBA" id="ARBA00022754"/>
    </source>
</evidence>
<dbReference type="PANTHER" id="PTHR45616">
    <property type="entry name" value="GATA-TYPE DOMAIN-CONTAINING PROTEIN"/>
    <property type="match status" value="1"/>
</dbReference>
<dbReference type="FunFam" id="1.20.5.170:FF:000004">
    <property type="entry name" value="Keratin, type II cytoskeletal 5"/>
    <property type="match status" value="1"/>
</dbReference>
<dbReference type="PANTHER" id="PTHR45616:SF21">
    <property type="entry name" value="KERATIN, TYPE II CYTOSKELETAL 7"/>
    <property type="match status" value="1"/>
</dbReference>
<dbReference type="SUPFAM" id="SSF64593">
    <property type="entry name" value="Intermediate filament protein, coiled coil region"/>
    <property type="match status" value="1"/>
</dbReference>
<dbReference type="GO" id="GO:0005615">
    <property type="term" value="C:extracellular space"/>
    <property type="evidence" value="ECO:0007669"/>
    <property type="project" value="TreeGrafter"/>
</dbReference>
<evidence type="ECO:0000313" key="7">
    <source>
        <dbReference type="EMBL" id="NXK81161.1"/>
    </source>
</evidence>
<dbReference type="GO" id="GO:0031424">
    <property type="term" value="P:keratinization"/>
    <property type="evidence" value="ECO:0007669"/>
    <property type="project" value="TreeGrafter"/>
</dbReference>
<dbReference type="PROSITE" id="PS51842">
    <property type="entry name" value="IF_ROD_2"/>
    <property type="match status" value="1"/>
</dbReference>
<feature type="domain" description="IF rod" evidence="6">
    <location>
        <begin position="1"/>
        <end position="155"/>
    </location>
</feature>
<dbReference type="InterPro" id="IPR003054">
    <property type="entry name" value="Keratin_II"/>
</dbReference>
<evidence type="ECO:0000259" key="6">
    <source>
        <dbReference type="PROSITE" id="PS51842"/>
    </source>
</evidence>
<dbReference type="GO" id="GO:0045109">
    <property type="term" value="P:intermediate filament organization"/>
    <property type="evidence" value="ECO:0007669"/>
    <property type="project" value="TreeGrafter"/>
</dbReference>
<comment type="caution">
    <text evidence="7">The sequence shown here is derived from an EMBL/GenBank/DDBJ whole genome shotgun (WGS) entry which is preliminary data.</text>
</comment>
<evidence type="ECO:0000256" key="5">
    <source>
        <dbReference type="SAM" id="Coils"/>
    </source>
</evidence>
<dbReference type="EMBL" id="VXAR01010702">
    <property type="protein sequence ID" value="NXK81161.1"/>
    <property type="molecule type" value="Genomic_DNA"/>
</dbReference>
<evidence type="ECO:0000256" key="4">
    <source>
        <dbReference type="RuleBase" id="RU000685"/>
    </source>
</evidence>
<dbReference type="SMART" id="SM01391">
    <property type="entry name" value="Filament"/>
    <property type="match status" value="1"/>
</dbReference>
<keyword evidence="8" id="KW-1185">Reference proteome</keyword>